<sequence>MRPASGLLARLRSLGRSREDLDADDEARAAGERLAELGAVEIASIVPRHRVRVTGALRAVTYRPSEARPVLVGQLFDGTGSVDLVWMGRRRIVGIEPGARLSVEGMVVAGRARPTIFNPAYELLSARR</sequence>
<proteinExistence type="predicted"/>
<name>A0A6M8B1G8_9ACTO</name>
<accession>A0A6M8B1G8</accession>
<reference evidence="1 2" key="1">
    <citation type="submission" date="2020-05" db="EMBL/GenBank/DDBJ databases">
        <title>Actinomyces sp. zg-325.</title>
        <authorList>
            <person name="Yang C."/>
        </authorList>
    </citation>
    <scope>NUCLEOTIDE SEQUENCE [LARGE SCALE GENOMIC DNA]</scope>
    <source>
        <strain evidence="2">zg-325</strain>
    </source>
</reference>
<protein>
    <submittedName>
        <fullName evidence="1">OB-fold nucleic acid binding domain-containing protein</fullName>
    </submittedName>
</protein>
<dbReference type="CDD" id="cd04488">
    <property type="entry name" value="RecG_wedge_OBF"/>
    <property type="match status" value="1"/>
</dbReference>
<evidence type="ECO:0000313" key="2">
    <source>
        <dbReference type="Proteomes" id="UP000504752"/>
    </source>
</evidence>
<dbReference type="AlphaFoldDB" id="A0A6M8B1G8"/>
<dbReference type="Proteomes" id="UP000504752">
    <property type="component" value="Chromosome"/>
</dbReference>
<dbReference type="KEGG" id="amam:HPC72_04660"/>
<keyword evidence="2" id="KW-1185">Reference proteome</keyword>
<dbReference type="EMBL" id="CP053642">
    <property type="protein sequence ID" value="QKD79642.1"/>
    <property type="molecule type" value="Genomic_DNA"/>
</dbReference>
<evidence type="ECO:0000313" key="1">
    <source>
        <dbReference type="EMBL" id="QKD79642.1"/>
    </source>
</evidence>
<organism evidence="1 2">
    <name type="scientific">Actinomyces marmotae</name>
    <dbReference type="NCBI Taxonomy" id="2737173"/>
    <lineage>
        <taxon>Bacteria</taxon>
        <taxon>Bacillati</taxon>
        <taxon>Actinomycetota</taxon>
        <taxon>Actinomycetes</taxon>
        <taxon>Actinomycetales</taxon>
        <taxon>Actinomycetaceae</taxon>
        <taxon>Actinomyces</taxon>
    </lineage>
</organism>
<gene>
    <name evidence="1" type="ORF">HPC72_04660</name>
</gene>
<dbReference type="RefSeq" id="WP_159523100.1">
    <property type="nucleotide sequence ID" value="NZ_CP053642.1"/>
</dbReference>